<evidence type="ECO:0000256" key="3">
    <source>
        <dbReference type="ARBA" id="ARBA00023125"/>
    </source>
</evidence>
<feature type="domain" description="Transcription factor CBF/NF-Y/archaeal histone" evidence="5">
    <location>
        <begin position="11"/>
        <end position="77"/>
    </location>
</feature>
<keyword evidence="2" id="KW-0805">Transcription regulation</keyword>
<dbReference type="PANTHER" id="PTHR11064">
    <property type="entry name" value="CCAAT-BINDING TRANSCRIPTION FACTOR-RELATED"/>
    <property type="match status" value="1"/>
</dbReference>
<dbReference type="InterPro" id="IPR003958">
    <property type="entry name" value="CBFA_NFYB_domain"/>
</dbReference>
<dbReference type="GO" id="GO:0001228">
    <property type="term" value="F:DNA-binding transcription activator activity, RNA polymerase II-specific"/>
    <property type="evidence" value="ECO:0007669"/>
    <property type="project" value="InterPro"/>
</dbReference>
<dbReference type="GO" id="GO:0016602">
    <property type="term" value="C:CCAAT-binding factor complex"/>
    <property type="evidence" value="ECO:0007669"/>
    <property type="project" value="InterPro"/>
</dbReference>
<dbReference type="Pfam" id="PF00808">
    <property type="entry name" value="CBFD_NFYB_HMF"/>
    <property type="match status" value="1"/>
</dbReference>
<dbReference type="AlphaFoldDB" id="A0A078B142"/>
<sequence>MDCFDRKDQLIPHTKIEKIMINNIRIDKYDSEPRIDAQALEVMQEILTEFICFVTADMAEEVQKERRVALKGQDLIESLNRLGFGHYTGVLDALLPRVM</sequence>
<gene>
    <name evidence="6" type="primary">Contig1495.g1631</name>
    <name evidence="6" type="ORF">STYLEM_16179</name>
</gene>
<evidence type="ECO:0000313" key="7">
    <source>
        <dbReference type="Proteomes" id="UP000039865"/>
    </source>
</evidence>
<dbReference type="CDD" id="cd22907">
    <property type="entry name" value="HFD_NFYB"/>
    <property type="match status" value="1"/>
</dbReference>
<comment type="similarity">
    <text evidence="1">Belongs to the NFYB/HAP3 subunit family.</text>
</comment>
<accession>A0A078B142</accession>
<dbReference type="OrthoDB" id="386949at2759"/>
<organism evidence="6 7">
    <name type="scientific">Stylonychia lemnae</name>
    <name type="common">Ciliate</name>
    <dbReference type="NCBI Taxonomy" id="5949"/>
    <lineage>
        <taxon>Eukaryota</taxon>
        <taxon>Sar</taxon>
        <taxon>Alveolata</taxon>
        <taxon>Ciliophora</taxon>
        <taxon>Intramacronucleata</taxon>
        <taxon>Spirotrichea</taxon>
        <taxon>Stichotrichia</taxon>
        <taxon>Sporadotrichida</taxon>
        <taxon>Oxytrichidae</taxon>
        <taxon>Stylonychinae</taxon>
        <taxon>Stylonychia</taxon>
    </lineage>
</organism>
<dbReference type="GO" id="GO:0000978">
    <property type="term" value="F:RNA polymerase II cis-regulatory region sequence-specific DNA binding"/>
    <property type="evidence" value="ECO:0007669"/>
    <property type="project" value="TreeGrafter"/>
</dbReference>
<evidence type="ECO:0000256" key="4">
    <source>
        <dbReference type="ARBA" id="ARBA00023163"/>
    </source>
</evidence>
<evidence type="ECO:0000256" key="2">
    <source>
        <dbReference type="ARBA" id="ARBA00023015"/>
    </source>
</evidence>
<keyword evidence="3" id="KW-0238">DNA-binding</keyword>
<dbReference type="SUPFAM" id="SSF47113">
    <property type="entry name" value="Histone-fold"/>
    <property type="match status" value="1"/>
</dbReference>
<dbReference type="GO" id="GO:0046982">
    <property type="term" value="F:protein heterodimerization activity"/>
    <property type="evidence" value="ECO:0007669"/>
    <property type="project" value="InterPro"/>
</dbReference>
<evidence type="ECO:0000313" key="6">
    <source>
        <dbReference type="EMBL" id="CDW87077.1"/>
    </source>
</evidence>
<dbReference type="InterPro" id="IPR027113">
    <property type="entry name" value="Transc_fact_NFYB/HAP3"/>
</dbReference>
<dbReference type="EMBL" id="CCKQ01015260">
    <property type="protein sequence ID" value="CDW87077.1"/>
    <property type="molecule type" value="Genomic_DNA"/>
</dbReference>
<reference evidence="6 7" key="1">
    <citation type="submission" date="2014-06" db="EMBL/GenBank/DDBJ databases">
        <authorList>
            <person name="Swart Estienne"/>
        </authorList>
    </citation>
    <scope>NUCLEOTIDE SEQUENCE [LARGE SCALE GENOMIC DNA]</scope>
    <source>
        <strain evidence="6 7">130c</strain>
    </source>
</reference>
<protein>
    <recommendedName>
        <fullName evidence="5">Transcription factor CBF/NF-Y/archaeal histone domain-containing protein</fullName>
    </recommendedName>
</protein>
<name>A0A078B142_STYLE</name>
<keyword evidence="4" id="KW-0804">Transcription</keyword>
<keyword evidence="7" id="KW-1185">Reference proteome</keyword>
<proteinExistence type="inferred from homology"/>
<evidence type="ECO:0000259" key="5">
    <source>
        <dbReference type="Pfam" id="PF00808"/>
    </source>
</evidence>
<evidence type="ECO:0000256" key="1">
    <source>
        <dbReference type="ARBA" id="ARBA00009053"/>
    </source>
</evidence>
<dbReference type="Gene3D" id="1.10.20.10">
    <property type="entry name" value="Histone, subunit A"/>
    <property type="match status" value="1"/>
</dbReference>
<dbReference type="InParanoid" id="A0A078B142"/>
<dbReference type="Proteomes" id="UP000039865">
    <property type="component" value="Unassembled WGS sequence"/>
</dbReference>
<dbReference type="InterPro" id="IPR009072">
    <property type="entry name" value="Histone-fold"/>
</dbReference>
<dbReference type="PANTHER" id="PTHR11064:SF9">
    <property type="entry name" value="NUCLEAR TRANSCRIPTION FACTOR Y SUBUNIT BETA"/>
    <property type="match status" value="1"/>
</dbReference>